<keyword evidence="1" id="KW-0812">Transmembrane</keyword>
<keyword evidence="1" id="KW-0472">Membrane</keyword>
<reference evidence="2" key="1">
    <citation type="submission" date="2024-06" db="EMBL/GenBank/DDBJ databases">
        <title>Biodegradation of dimethachlon by Arthrobacter sp. K5: mechanistic insights and ecological implications.</title>
        <authorList>
            <person name="Hu S."/>
            <person name="Lu P."/>
        </authorList>
    </citation>
    <scope>NUCLEOTIDE SEQUENCE</scope>
    <source>
        <strain evidence="2">K5</strain>
    </source>
</reference>
<gene>
    <name evidence="2" type="ORF">ABRP34_19700</name>
</gene>
<feature type="transmembrane region" description="Helical" evidence="1">
    <location>
        <begin position="62"/>
        <end position="81"/>
    </location>
</feature>
<evidence type="ECO:0000256" key="1">
    <source>
        <dbReference type="SAM" id="Phobius"/>
    </source>
</evidence>
<protein>
    <recommendedName>
        <fullName evidence="3">PQ loop repeat protein</fullName>
    </recommendedName>
</protein>
<sequence>MNVSVLAGMVSTVLFAMSYLPMLLKALHTRDLDSYSLGYLTLSNVANAVHSVYVFSLPPGPIWLLHCFYVAASALLLIWYLRFSVRNNPTAPASPRRHHHEHHPSN</sequence>
<evidence type="ECO:0008006" key="3">
    <source>
        <dbReference type="Google" id="ProtNLM"/>
    </source>
</evidence>
<feature type="transmembrane region" description="Helical" evidence="1">
    <location>
        <begin position="6"/>
        <end position="24"/>
    </location>
</feature>
<dbReference type="EMBL" id="CP159279">
    <property type="protein sequence ID" value="XCH11001.1"/>
    <property type="molecule type" value="Genomic_DNA"/>
</dbReference>
<organism evidence="2">
    <name type="scientific">Arthrobacter sp. K5</name>
    <dbReference type="NCBI Taxonomy" id="2839623"/>
    <lineage>
        <taxon>Bacteria</taxon>
        <taxon>Bacillati</taxon>
        <taxon>Actinomycetota</taxon>
        <taxon>Actinomycetes</taxon>
        <taxon>Micrococcales</taxon>
        <taxon>Micrococcaceae</taxon>
        <taxon>Arthrobacter</taxon>
    </lineage>
</organism>
<dbReference type="AlphaFoldDB" id="A0AAU8EN61"/>
<accession>A0AAU8EN61</accession>
<dbReference type="RefSeq" id="WP_353711458.1">
    <property type="nucleotide sequence ID" value="NZ_CP159279.1"/>
</dbReference>
<evidence type="ECO:0000313" key="2">
    <source>
        <dbReference type="EMBL" id="XCH11001.1"/>
    </source>
</evidence>
<name>A0AAU8EN61_9MICC</name>
<dbReference type="Gene3D" id="1.20.1280.290">
    <property type="match status" value="1"/>
</dbReference>
<keyword evidence="1" id="KW-1133">Transmembrane helix</keyword>
<proteinExistence type="predicted"/>